<reference evidence="1" key="2">
    <citation type="submission" date="2021-04" db="EMBL/GenBank/DDBJ databases">
        <authorList>
            <person name="Gilroy R."/>
        </authorList>
    </citation>
    <scope>NUCLEOTIDE SEQUENCE</scope>
    <source>
        <strain evidence="1">ChiBcec18-1249</strain>
    </source>
</reference>
<dbReference type="InterPro" id="IPR027417">
    <property type="entry name" value="P-loop_NTPase"/>
</dbReference>
<dbReference type="NCBIfam" id="TIGR01547">
    <property type="entry name" value="phage_term_2"/>
    <property type="match status" value="1"/>
</dbReference>
<gene>
    <name evidence="1" type="ORF">H9787_01770</name>
</gene>
<sequence length="411" mass="47442">MRFSPKQRKVLTWWCRPGDWEAIICDGAVRSGKTFSMGLSFFLWSMARFDGRQLGLCGKTITSLRRNLLAELVPYLRRLGFDCRERRSENLLTVRLGGHENRFLLFGGRDESSAALIQGSTLAGVLLDEAALMPRSFVEQAVARCSVAGSRLWFNCNPENPQHWFYREWILKARERRALYLHFTMEDNPALTPKIRARYRSAYSGIFYRRFVLGEWTAAQGRVYDFFDRERDSVPVPAGPFREWRISVDYGTANPASFGLWGRQGETWYRVGEYYYDSRREGRQKTDAEYVRDLRQLAGDREIGRVIVDPSAASFIEALRREGFSVVRADNDVADGIRVTADLLKRRQLVICDTCADCLREMETYCWDARGQRDAPRKEQDHAMDDLRYFAMDAAAGERGGFAATWVERRA</sequence>
<dbReference type="AlphaFoldDB" id="A0A9D2LGS2"/>
<reference evidence="1" key="1">
    <citation type="journal article" date="2021" name="PeerJ">
        <title>Extensive microbial diversity within the chicken gut microbiome revealed by metagenomics and culture.</title>
        <authorList>
            <person name="Gilroy R."/>
            <person name="Ravi A."/>
            <person name="Getino M."/>
            <person name="Pursley I."/>
            <person name="Horton D.L."/>
            <person name="Alikhan N.F."/>
            <person name="Baker D."/>
            <person name="Gharbi K."/>
            <person name="Hall N."/>
            <person name="Watson M."/>
            <person name="Adriaenssens E.M."/>
            <person name="Foster-Nyarko E."/>
            <person name="Jarju S."/>
            <person name="Secka A."/>
            <person name="Antonio M."/>
            <person name="Oren A."/>
            <person name="Chaudhuri R.R."/>
            <person name="La Ragione R."/>
            <person name="Hildebrand F."/>
            <person name="Pallen M.J."/>
        </authorList>
    </citation>
    <scope>NUCLEOTIDE SEQUENCE</scope>
    <source>
        <strain evidence="1">ChiBcec18-1249</strain>
    </source>
</reference>
<accession>A0A9D2LGS2</accession>
<dbReference type="Proteomes" id="UP000823824">
    <property type="component" value="Unassembled WGS sequence"/>
</dbReference>
<name>A0A9D2LGS2_9FIRM</name>
<dbReference type="Gene3D" id="3.40.50.300">
    <property type="entry name" value="P-loop containing nucleotide triphosphate hydrolases"/>
    <property type="match status" value="1"/>
</dbReference>
<dbReference type="Gene3D" id="3.30.420.280">
    <property type="match status" value="1"/>
</dbReference>
<evidence type="ECO:0000313" key="2">
    <source>
        <dbReference type="Proteomes" id="UP000823824"/>
    </source>
</evidence>
<proteinExistence type="predicted"/>
<dbReference type="InterPro" id="IPR006437">
    <property type="entry name" value="Phage_terminase_lsu"/>
</dbReference>
<protein>
    <submittedName>
        <fullName evidence="1">PBSX family phage terminase large subunit</fullName>
    </submittedName>
</protein>
<organism evidence="1 2">
    <name type="scientific">Candidatus Oscillibacter excrementigallinarum</name>
    <dbReference type="NCBI Taxonomy" id="2838716"/>
    <lineage>
        <taxon>Bacteria</taxon>
        <taxon>Bacillati</taxon>
        <taxon>Bacillota</taxon>
        <taxon>Clostridia</taxon>
        <taxon>Eubacteriales</taxon>
        <taxon>Oscillospiraceae</taxon>
        <taxon>Oscillibacter</taxon>
    </lineage>
</organism>
<evidence type="ECO:0000313" key="1">
    <source>
        <dbReference type="EMBL" id="HJB12422.1"/>
    </source>
</evidence>
<comment type="caution">
    <text evidence="1">The sequence shown here is derived from an EMBL/GenBank/DDBJ whole genome shotgun (WGS) entry which is preliminary data.</text>
</comment>
<dbReference type="EMBL" id="DWZJ01000013">
    <property type="protein sequence ID" value="HJB12422.1"/>
    <property type="molecule type" value="Genomic_DNA"/>
</dbReference>
<dbReference type="Pfam" id="PF03237">
    <property type="entry name" value="Terminase_6N"/>
    <property type="match status" value="1"/>
</dbReference>